<feature type="domain" description="PCI" evidence="2">
    <location>
        <begin position="271"/>
        <end position="460"/>
    </location>
</feature>
<feature type="compositionally biased region" description="Polar residues" evidence="1">
    <location>
        <begin position="508"/>
        <end position="525"/>
    </location>
</feature>
<feature type="region of interest" description="Disordered" evidence="1">
    <location>
        <begin position="471"/>
        <end position="490"/>
    </location>
</feature>
<evidence type="ECO:0000313" key="3">
    <source>
        <dbReference type="EMBL" id="CAK7916561.1"/>
    </source>
</evidence>
<feature type="compositionally biased region" description="Acidic residues" evidence="1">
    <location>
        <begin position="1"/>
        <end position="33"/>
    </location>
</feature>
<dbReference type="SMART" id="SM00753">
    <property type="entry name" value="PAM"/>
    <property type="match status" value="1"/>
</dbReference>
<dbReference type="Pfam" id="PF01399">
    <property type="entry name" value="PCI"/>
    <property type="match status" value="1"/>
</dbReference>
<dbReference type="PANTHER" id="PTHR10678">
    <property type="entry name" value="26S PROTEASOME NON-ATPASE REGULATORY SUBUNIT 11/COP9 SIGNALOSOME COMPLEX SUBUNIT 2"/>
    <property type="match status" value="1"/>
</dbReference>
<feature type="non-terminal residue" evidence="3">
    <location>
        <position position="1"/>
    </location>
</feature>
<name>A0ABP0EGZ9_9ASCO</name>
<feature type="compositionally biased region" description="Basic and acidic residues" evidence="1">
    <location>
        <begin position="477"/>
        <end position="490"/>
    </location>
</feature>
<sequence length="635" mass="72392">MSDEDDYMSEESYEFEFEEDEDEEEIASNEAPEDSNYGMENNYYNAKCLKSDDLNGALLGLRQVFDSNRNEENINWIFKACKQLIKINVQEHRYDTAIEYLQELMLIIPKVNPNYAEESVSRILNNSESINDPSFVSKVYDILLKFLNDNTESENENGSSTNMSDKGSRRRLWLKINVHKLNILIDNKDWIKCKELISVINMNLQTASESMKNAYSLEVIAAEIIVNTQGNTIDISKLHHLYKRSMKISTAVTHPKIMGIIRECGAKVQFYRGNYEGARLELYESFKNYDEAGSSIKKKILKYLALCSLLTENQFNPFESQETQTYVSLPEYQHLIQLVKQYDENNLKRFKDTLRLMEIEEDPLVQDDIFIHSSNKIMRHLQLNILGNLLKSYRAVNLDFLAKKLDFELHDLEDMLLEAISGGKLPNVSIDLVLNCIEAKPLGQRSLSQEIFSTVDATDVLDNMKCSDALGDLSEGSSEHEGSNDISEKREFSSLWSNKFNQDYMMPNSAQEPGSTDQSSVIPTTGKQSTLNKFVFQPDLPGSELHMIDSWMKILSSGVPVAATEELSQKDQVKLEQRVGITSNVTLQQSSTTTNGPIIQTTLQEDKEGSSRNIDKISDMRNWCKQIQSLATPTN</sequence>
<reference evidence="3 4" key="1">
    <citation type="submission" date="2024-01" db="EMBL/GenBank/DDBJ databases">
        <authorList>
            <consortium name="Genoscope - CEA"/>
            <person name="William W."/>
        </authorList>
    </citation>
    <scope>NUCLEOTIDE SEQUENCE [LARGE SCALE GENOMIC DNA]</scope>
    <source>
        <strain evidence="3 4">29B2s-10</strain>
    </source>
</reference>
<feature type="region of interest" description="Disordered" evidence="1">
    <location>
        <begin position="1"/>
        <end position="38"/>
    </location>
</feature>
<feature type="region of interest" description="Disordered" evidence="1">
    <location>
        <begin position="504"/>
        <end position="525"/>
    </location>
</feature>
<dbReference type="InterPro" id="IPR050871">
    <property type="entry name" value="26S_Proteasome/COP9_Components"/>
</dbReference>
<accession>A0ABP0EGZ9</accession>
<dbReference type="PROSITE" id="PS50250">
    <property type="entry name" value="PCI"/>
    <property type="match status" value="1"/>
</dbReference>
<keyword evidence="4" id="KW-1185">Reference proteome</keyword>
<dbReference type="EMBL" id="OZ004259">
    <property type="protein sequence ID" value="CAK7916561.1"/>
    <property type="molecule type" value="Genomic_DNA"/>
</dbReference>
<proteinExistence type="predicted"/>
<protein>
    <recommendedName>
        <fullName evidence="2">PCI domain-containing protein</fullName>
    </recommendedName>
</protein>
<evidence type="ECO:0000259" key="2">
    <source>
        <dbReference type="PROSITE" id="PS50250"/>
    </source>
</evidence>
<dbReference type="Proteomes" id="UP001497600">
    <property type="component" value="Chromosome G"/>
</dbReference>
<evidence type="ECO:0000313" key="4">
    <source>
        <dbReference type="Proteomes" id="UP001497600"/>
    </source>
</evidence>
<dbReference type="InterPro" id="IPR000717">
    <property type="entry name" value="PCI_dom"/>
</dbReference>
<evidence type="ECO:0000256" key="1">
    <source>
        <dbReference type="SAM" id="MobiDB-lite"/>
    </source>
</evidence>
<organism evidence="3 4">
    <name type="scientific">[Candida] anglica</name>
    <dbReference type="NCBI Taxonomy" id="148631"/>
    <lineage>
        <taxon>Eukaryota</taxon>
        <taxon>Fungi</taxon>
        <taxon>Dikarya</taxon>
        <taxon>Ascomycota</taxon>
        <taxon>Saccharomycotina</taxon>
        <taxon>Pichiomycetes</taxon>
        <taxon>Debaryomycetaceae</taxon>
        <taxon>Kurtzmaniella</taxon>
    </lineage>
</organism>
<gene>
    <name evidence="3" type="ORF">CAAN4_G04412</name>
</gene>
<dbReference type="Gene3D" id="1.25.40.570">
    <property type="match status" value="1"/>
</dbReference>